<evidence type="ECO:0000313" key="7">
    <source>
        <dbReference type="EMBL" id="TPX47003.1"/>
    </source>
</evidence>
<evidence type="ECO:0000256" key="4">
    <source>
        <dbReference type="ARBA" id="ARBA00022917"/>
    </source>
</evidence>
<evidence type="ECO:0000259" key="6">
    <source>
        <dbReference type="PROSITE" id="PS50250"/>
    </source>
</evidence>
<dbReference type="PANTHER" id="PTHR15350:SF2">
    <property type="entry name" value="EUKARYOTIC TRANSLATION INITIATION FACTOR 3 SUBUNIT M"/>
    <property type="match status" value="1"/>
</dbReference>
<organism evidence="7 8">
    <name type="scientific">Synchytrium endobioticum</name>
    <dbReference type="NCBI Taxonomy" id="286115"/>
    <lineage>
        <taxon>Eukaryota</taxon>
        <taxon>Fungi</taxon>
        <taxon>Fungi incertae sedis</taxon>
        <taxon>Chytridiomycota</taxon>
        <taxon>Chytridiomycota incertae sedis</taxon>
        <taxon>Chytridiomycetes</taxon>
        <taxon>Synchytriales</taxon>
        <taxon>Synchytriaceae</taxon>
        <taxon>Synchytrium</taxon>
    </lineage>
</organism>
<reference evidence="7 8" key="1">
    <citation type="journal article" date="2019" name="Sci. Rep.">
        <title>Comparative genomics of chytrid fungi reveal insights into the obligate biotrophic and pathogenic lifestyle of Synchytrium endobioticum.</title>
        <authorList>
            <person name="van de Vossenberg B.T.L.H."/>
            <person name="Warris S."/>
            <person name="Nguyen H.D.T."/>
            <person name="van Gent-Pelzer M.P.E."/>
            <person name="Joly D.L."/>
            <person name="van de Geest H.C."/>
            <person name="Bonants P.J.M."/>
            <person name="Smith D.S."/>
            <person name="Levesque C.A."/>
            <person name="van der Lee T.A.J."/>
        </authorList>
    </citation>
    <scope>NUCLEOTIDE SEQUENCE [LARGE SCALE GENOMIC DNA]</scope>
    <source>
        <strain evidence="7 8">MB42</strain>
    </source>
</reference>
<dbReference type="InterPro" id="IPR000717">
    <property type="entry name" value="PCI_dom"/>
</dbReference>
<comment type="similarity">
    <text evidence="1">Belongs to the CSN7/EIF3M family. CSN7 subfamily.</text>
</comment>
<keyword evidence="3 5" id="KW-0396">Initiation factor</keyword>
<dbReference type="InterPro" id="IPR045237">
    <property type="entry name" value="COPS7/eIF3m"/>
</dbReference>
<evidence type="ECO:0000256" key="1">
    <source>
        <dbReference type="ARBA" id="ARBA00008482"/>
    </source>
</evidence>
<dbReference type="HAMAP" id="MF_03012">
    <property type="entry name" value="eIF3m"/>
    <property type="match status" value="1"/>
</dbReference>
<comment type="similarity">
    <text evidence="5">Belongs to the eIF-3 subunit M family.</text>
</comment>
<dbReference type="VEuPathDB" id="FungiDB:SeMB42_g03501"/>
<keyword evidence="8" id="KW-1185">Reference proteome</keyword>
<keyword evidence="2 5" id="KW-0963">Cytoplasm</keyword>
<name>A0A507D6A7_9FUNG</name>
<feature type="domain" description="PCI" evidence="6">
    <location>
        <begin position="188"/>
        <end position="353"/>
    </location>
</feature>
<proteinExistence type="inferred from homology"/>
<evidence type="ECO:0000256" key="3">
    <source>
        <dbReference type="ARBA" id="ARBA00022540"/>
    </source>
</evidence>
<dbReference type="STRING" id="286115.A0A507D6A7"/>
<dbReference type="Proteomes" id="UP000317494">
    <property type="component" value="Unassembled WGS sequence"/>
</dbReference>
<dbReference type="GO" id="GO:0033290">
    <property type="term" value="C:eukaryotic 48S preinitiation complex"/>
    <property type="evidence" value="ECO:0007669"/>
    <property type="project" value="UniProtKB-UniRule"/>
</dbReference>
<keyword evidence="4 5" id="KW-0648">Protein biosynthesis</keyword>
<comment type="function">
    <text evidence="5">Component of the eukaryotic translation initiation factor 3 (eIF-3) complex, which is involved in protein synthesis of a specialized repertoire of mRNAs and, together with other initiation factors, stimulates binding of mRNA and methionyl-tRNAi to the 40S ribosome. The eIF-3 complex specifically targets and initiates translation of a subset of mRNAs involved in cell proliferation.</text>
</comment>
<dbReference type="InterPro" id="IPR027528">
    <property type="entry name" value="eIF3m"/>
</dbReference>
<comment type="caution">
    <text evidence="7">The sequence shown here is derived from an EMBL/GenBank/DDBJ whole genome shotgun (WGS) entry which is preliminary data.</text>
</comment>
<dbReference type="PANTHER" id="PTHR15350">
    <property type="entry name" value="COP9 SIGNALOSOME COMPLEX SUBUNIT 7/DENDRITIC CELL PROTEIN GA17"/>
    <property type="match status" value="1"/>
</dbReference>
<dbReference type="GO" id="GO:0071541">
    <property type="term" value="C:eukaryotic translation initiation factor 3 complex, eIF3m"/>
    <property type="evidence" value="ECO:0007669"/>
    <property type="project" value="UniProtKB-UniRule"/>
</dbReference>
<dbReference type="GO" id="GO:0003743">
    <property type="term" value="F:translation initiation factor activity"/>
    <property type="evidence" value="ECO:0007669"/>
    <property type="project" value="UniProtKB-UniRule"/>
</dbReference>
<evidence type="ECO:0000256" key="5">
    <source>
        <dbReference type="HAMAP-Rule" id="MF_03012"/>
    </source>
</evidence>
<dbReference type="PROSITE" id="PS50250">
    <property type="entry name" value="PCI"/>
    <property type="match status" value="1"/>
</dbReference>
<dbReference type="SMART" id="SM00088">
    <property type="entry name" value="PINT"/>
    <property type="match status" value="1"/>
</dbReference>
<evidence type="ECO:0000256" key="2">
    <source>
        <dbReference type="ARBA" id="ARBA00022490"/>
    </source>
</evidence>
<protein>
    <recommendedName>
        <fullName evidence="5">Eukaryotic translation initiation factor 3 subunit M</fullName>
        <shortName evidence="5">eIF3m</shortName>
    </recommendedName>
</protein>
<comment type="subcellular location">
    <subcellularLocation>
        <location evidence="5">Cytoplasm</location>
    </subcellularLocation>
</comment>
<dbReference type="EMBL" id="QEAN01000125">
    <property type="protein sequence ID" value="TPX47003.1"/>
    <property type="molecule type" value="Genomic_DNA"/>
</dbReference>
<comment type="subunit">
    <text evidence="5">Component of the eukaryotic translation initiation factor 3 (eIF-3) complex.</text>
</comment>
<dbReference type="AlphaFoldDB" id="A0A507D6A7"/>
<accession>A0A507D6A7</accession>
<evidence type="ECO:0000313" key="8">
    <source>
        <dbReference type="Proteomes" id="UP000317494"/>
    </source>
</evidence>
<dbReference type="GO" id="GO:0001732">
    <property type="term" value="P:formation of cytoplasmic translation initiation complex"/>
    <property type="evidence" value="ECO:0007669"/>
    <property type="project" value="UniProtKB-UniRule"/>
</dbReference>
<dbReference type="GO" id="GO:0016282">
    <property type="term" value="C:eukaryotic 43S preinitiation complex"/>
    <property type="evidence" value="ECO:0007669"/>
    <property type="project" value="UniProtKB-UniRule"/>
</dbReference>
<gene>
    <name evidence="7" type="ORF">SeMB42_g03501</name>
</gene>
<dbReference type="Pfam" id="PF01399">
    <property type="entry name" value="PCI"/>
    <property type="match status" value="1"/>
</dbReference>
<sequence length="384" mass="42970">MGLTSYTFFDEEQSLRLASLISSLKGEPPNGPFYESSKDLLEKEKFTEVLTQYAKESAVLVNVDTKDFESVFNLMIALIKDATASVIPQLVEFIVNPIVASATDKALLKLRVLSNLYNNLERANPSRFHVYQAIVSVAAKNGEVDVLVPTLSQLDGWLAEWNVNTDAKKRIYLALADVLGAHQDYKQLSYEQLLKYLSLFSATPESASSAKKYALRAVTEAIRIPAVLDFEDLVALYAVQSLKKEDAPLYNLLNIFLNESLAQYQEFCDSHPGFIDSHGLDHEANMRKMRILSLATLTSNNVQGEVSYDTIAKTLEIEECDVEMWIIDVIRAGLIDAKMNQLQRVAVITRSTHRVFGDAQWRQLRDKLKHAGSIAETADEAVVN</sequence>